<evidence type="ECO:0000313" key="3">
    <source>
        <dbReference type="Proteomes" id="UP001472677"/>
    </source>
</evidence>
<reference evidence="2 3" key="1">
    <citation type="journal article" date="2024" name="G3 (Bethesda)">
        <title>Genome assembly of Hibiscus sabdariffa L. provides insights into metabolisms of medicinal natural products.</title>
        <authorList>
            <person name="Kim T."/>
        </authorList>
    </citation>
    <scope>NUCLEOTIDE SEQUENCE [LARGE SCALE GENOMIC DNA]</scope>
    <source>
        <strain evidence="2">TK-2024</strain>
        <tissue evidence="2">Old leaves</tissue>
    </source>
</reference>
<protein>
    <submittedName>
        <fullName evidence="2">Uncharacterized protein</fullName>
    </submittedName>
</protein>
<evidence type="ECO:0000256" key="1">
    <source>
        <dbReference type="SAM" id="MobiDB-lite"/>
    </source>
</evidence>
<evidence type="ECO:0000313" key="2">
    <source>
        <dbReference type="EMBL" id="KAK8545774.1"/>
    </source>
</evidence>
<dbReference type="EMBL" id="JBBPBM010000023">
    <property type="protein sequence ID" value="KAK8545774.1"/>
    <property type="molecule type" value="Genomic_DNA"/>
</dbReference>
<sequence length="85" mass="9040">MGDSSWQSNVYNAEGALAISNVRVPLSQGNKVEGSASGGTSHRASAKYPSGSEENKFRINLGGMGTCRTEESKRNISCETQKNQS</sequence>
<feature type="region of interest" description="Disordered" evidence="1">
    <location>
        <begin position="28"/>
        <end position="59"/>
    </location>
</feature>
<comment type="caution">
    <text evidence="2">The sequence shown here is derived from an EMBL/GenBank/DDBJ whole genome shotgun (WGS) entry which is preliminary data.</text>
</comment>
<accession>A0ABR2DS85</accession>
<organism evidence="2 3">
    <name type="scientific">Hibiscus sabdariffa</name>
    <name type="common">roselle</name>
    <dbReference type="NCBI Taxonomy" id="183260"/>
    <lineage>
        <taxon>Eukaryota</taxon>
        <taxon>Viridiplantae</taxon>
        <taxon>Streptophyta</taxon>
        <taxon>Embryophyta</taxon>
        <taxon>Tracheophyta</taxon>
        <taxon>Spermatophyta</taxon>
        <taxon>Magnoliopsida</taxon>
        <taxon>eudicotyledons</taxon>
        <taxon>Gunneridae</taxon>
        <taxon>Pentapetalae</taxon>
        <taxon>rosids</taxon>
        <taxon>malvids</taxon>
        <taxon>Malvales</taxon>
        <taxon>Malvaceae</taxon>
        <taxon>Malvoideae</taxon>
        <taxon>Hibiscus</taxon>
    </lineage>
</organism>
<keyword evidence="3" id="KW-1185">Reference proteome</keyword>
<dbReference type="Proteomes" id="UP001472677">
    <property type="component" value="Unassembled WGS sequence"/>
</dbReference>
<gene>
    <name evidence="2" type="ORF">V6N12_026595</name>
</gene>
<name>A0ABR2DS85_9ROSI</name>
<proteinExistence type="predicted"/>